<accession>A0A7W6H568</accession>
<dbReference type="EMBL" id="JACIEK010000006">
    <property type="protein sequence ID" value="MBB3998780.1"/>
    <property type="molecule type" value="Genomic_DNA"/>
</dbReference>
<proteinExistence type="predicted"/>
<evidence type="ECO:0000256" key="1">
    <source>
        <dbReference type="SAM" id="MobiDB-lite"/>
    </source>
</evidence>
<comment type="caution">
    <text evidence="2">The sequence shown here is derived from an EMBL/GenBank/DDBJ whole genome shotgun (WGS) entry which is preliminary data.</text>
</comment>
<feature type="compositionally biased region" description="Basic and acidic residues" evidence="1">
    <location>
        <begin position="94"/>
        <end position="108"/>
    </location>
</feature>
<evidence type="ECO:0008006" key="4">
    <source>
        <dbReference type="Google" id="ProtNLM"/>
    </source>
</evidence>
<feature type="region of interest" description="Disordered" evidence="1">
    <location>
        <begin position="94"/>
        <end position="124"/>
    </location>
</feature>
<sequence>MARLLVLGMVLVGLTGCVSEGPIYGYGGYSPYPAPIGRIDGYRGPRVYDGPVYARDSLYRAGPRYVRPPIYRDGPRYDRRAAYRERRLERRFHDGPRFDRGRYDDRRPYRYGPSYRGPDRYEQY</sequence>
<protein>
    <recommendedName>
        <fullName evidence="4">Lipoprotein</fullName>
    </recommendedName>
</protein>
<dbReference type="AlphaFoldDB" id="A0A7W6H568"/>
<evidence type="ECO:0000313" key="3">
    <source>
        <dbReference type="Proteomes" id="UP000542776"/>
    </source>
</evidence>
<organism evidence="2 3">
    <name type="scientific">Aureimonas pseudogalii</name>
    <dbReference type="NCBI Taxonomy" id="1744844"/>
    <lineage>
        <taxon>Bacteria</taxon>
        <taxon>Pseudomonadati</taxon>
        <taxon>Pseudomonadota</taxon>
        <taxon>Alphaproteobacteria</taxon>
        <taxon>Hyphomicrobiales</taxon>
        <taxon>Aurantimonadaceae</taxon>
        <taxon>Aureimonas</taxon>
    </lineage>
</organism>
<keyword evidence="3" id="KW-1185">Reference proteome</keyword>
<dbReference type="Proteomes" id="UP000542776">
    <property type="component" value="Unassembled WGS sequence"/>
</dbReference>
<dbReference type="PROSITE" id="PS51257">
    <property type="entry name" value="PROKAR_LIPOPROTEIN"/>
    <property type="match status" value="1"/>
</dbReference>
<name>A0A7W6H568_9HYPH</name>
<reference evidence="2 3" key="1">
    <citation type="submission" date="2020-08" db="EMBL/GenBank/DDBJ databases">
        <title>Genomic Encyclopedia of Type Strains, Phase IV (KMG-IV): sequencing the most valuable type-strain genomes for metagenomic binning, comparative biology and taxonomic classification.</title>
        <authorList>
            <person name="Goeker M."/>
        </authorList>
    </citation>
    <scope>NUCLEOTIDE SEQUENCE [LARGE SCALE GENOMIC DNA]</scope>
    <source>
        <strain evidence="2 3">DSM 102238</strain>
    </source>
</reference>
<gene>
    <name evidence="2" type="ORF">GGR04_002628</name>
</gene>
<dbReference type="RefSeq" id="WP_183200302.1">
    <property type="nucleotide sequence ID" value="NZ_JACIEK010000006.1"/>
</dbReference>
<evidence type="ECO:0000313" key="2">
    <source>
        <dbReference type="EMBL" id="MBB3998780.1"/>
    </source>
</evidence>